<dbReference type="RefSeq" id="WP_349218466.1">
    <property type="nucleotide sequence ID" value="NZ_JBBMFD010000005.1"/>
</dbReference>
<protein>
    <submittedName>
        <fullName evidence="1">SatD family protein</fullName>
    </submittedName>
</protein>
<keyword evidence="2" id="KW-1185">Reference proteome</keyword>
<dbReference type="Proteomes" id="UP001489509">
    <property type="component" value="Unassembled WGS sequence"/>
</dbReference>
<evidence type="ECO:0000313" key="1">
    <source>
        <dbReference type="EMBL" id="MEQ2440093.1"/>
    </source>
</evidence>
<organism evidence="1 2">
    <name type="scientific">Solibaculum intestinale</name>
    <dbReference type="NCBI Taxonomy" id="3133165"/>
    <lineage>
        <taxon>Bacteria</taxon>
        <taxon>Bacillati</taxon>
        <taxon>Bacillota</taxon>
        <taxon>Clostridia</taxon>
        <taxon>Eubacteriales</taxon>
        <taxon>Oscillospiraceae</taxon>
        <taxon>Solibaculum</taxon>
    </lineage>
</organism>
<dbReference type="Gene3D" id="1.10.10.60">
    <property type="entry name" value="Homeodomain-like"/>
    <property type="match status" value="1"/>
</dbReference>
<proteinExistence type="predicted"/>
<comment type="caution">
    <text evidence="1">The sequence shown here is derived from an EMBL/GenBank/DDBJ whole genome shotgun (WGS) entry which is preliminary data.</text>
</comment>
<evidence type="ECO:0000313" key="2">
    <source>
        <dbReference type="Proteomes" id="UP001489509"/>
    </source>
</evidence>
<dbReference type="Pfam" id="PF16264">
    <property type="entry name" value="SatD"/>
    <property type="match status" value="1"/>
</dbReference>
<gene>
    <name evidence="1" type="ORF">WMO26_04565</name>
</gene>
<name>A0ABV1DYF7_9FIRM</name>
<reference evidence="1 2" key="1">
    <citation type="submission" date="2024-03" db="EMBL/GenBank/DDBJ databases">
        <title>Human intestinal bacterial collection.</title>
        <authorList>
            <person name="Pauvert C."/>
            <person name="Hitch T.C.A."/>
            <person name="Clavel T."/>
        </authorList>
    </citation>
    <scope>NUCLEOTIDE SEQUENCE [LARGE SCALE GENOMIC DNA]</scope>
    <source>
        <strain evidence="1 2">CLA-JM-H44</strain>
    </source>
</reference>
<dbReference type="EMBL" id="JBBMFD010000005">
    <property type="protein sequence ID" value="MEQ2440093.1"/>
    <property type="molecule type" value="Genomic_DNA"/>
</dbReference>
<dbReference type="InterPro" id="IPR032580">
    <property type="entry name" value="SatD"/>
</dbReference>
<accession>A0ABV1DYF7</accession>
<sequence length="218" mass="24805">MYCAIIGDIIQSKELADRAGVQAKLQETLTQINRRYEKALASDCTITLGDEFQALLFTPVPAFELMEEVQRRMHPVRLRFGVGVGEITTPISRRLAIGADGPAYHYARAMIDRMKESERGRERPREELLYFSGDPGDGLINAAALLYRQVERDWTGSQREKIAAYLETGGTQESIAARLNVSQSSVNRAFKSARLYEYRYALEQIRAYLESVYGRWEL</sequence>